<comment type="subcellular location">
    <subcellularLocation>
        <location evidence="7">Endomembrane system</location>
        <topology evidence="7">Peripheral membrane protein</topology>
        <orientation evidence="7">Cytoplasmic side</orientation>
    </subcellularLocation>
</comment>
<proteinExistence type="inferred from homology"/>
<accession>A0A8J2S434</accession>
<dbReference type="PANTHER" id="PTHR16082:SF2">
    <property type="entry name" value="AP-5 COMPLEX SUBUNIT MU-1"/>
    <property type="match status" value="1"/>
</dbReference>
<feature type="domain" description="MHD" evidence="9">
    <location>
        <begin position="193"/>
        <end position="443"/>
    </location>
</feature>
<dbReference type="InterPro" id="IPR028565">
    <property type="entry name" value="MHD"/>
</dbReference>
<dbReference type="Pfam" id="PF00928">
    <property type="entry name" value="Adap_comp_sub"/>
    <property type="match status" value="1"/>
</dbReference>
<sequence length="443" mass="50208">MSLRCMFVVSTVESKLIFYRTFPTVEKRWNKENPNFSSHKLPNDQELLYPLLNELGILNPTVFQHTRDSCQKNLQAPLFWVPYESNSQLFWPVVVIECQHNRLLCGVPYLDQQLHPFGNQQSMSVGRSCDVVIVLELLSKLVHIVQLPLSKMNDQLNKTIQQWLPFGRPNGQQQLELLNKPATTQKSMWLRSKPKIEVQVKEEVRMVASSRSVKAEVYGTVYFILEQDVDCSHSIRLELGFSKLPGIPSALFHPSVIVHWEKTNCTINIQQLLEKTFPLCHYNFTLEVPPIQPILKIRMEELGKVSIFIQLHISATTRNTLNRLEIRLPMPTGNRIARILAAVSPGLVSIVKDGSLLLWNLSPLSSSSNSKLKEDMTLSVDIVMERLDASLANAQALITFTSASSMSGAHLSLLQPTEFKLVSTSELKSSSYRVLNQDATDFV</sequence>
<dbReference type="GO" id="GO:0005829">
    <property type="term" value="C:cytosol"/>
    <property type="evidence" value="ECO:0007669"/>
    <property type="project" value="TreeGrafter"/>
</dbReference>
<dbReference type="GO" id="GO:0030119">
    <property type="term" value="C:AP-type membrane coat adaptor complex"/>
    <property type="evidence" value="ECO:0007669"/>
    <property type="project" value="TreeGrafter"/>
</dbReference>
<reference evidence="10" key="1">
    <citation type="submission" date="2021-11" db="EMBL/GenBank/DDBJ databases">
        <authorList>
            <person name="Schell T."/>
        </authorList>
    </citation>
    <scope>NUCLEOTIDE SEQUENCE</scope>
    <source>
        <strain evidence="10">M5</strain>
    </source>
</reference>
<dbReference type="PANTHER" id="PTHR16082">
    <property type="entry name" value="AP-5 COMPLEX SUBUNIT MU-1"/>
    <property type="match status" value="1"/>
</dbReference>
<keyword evidence="11" id="KW-1185">Reference proteome</keyword>
<dbReference type="Gene3D" id="2.60.40.1170">
    <property type="entry name" value="Mu homology domain, subdomain B"/>
    <property type="match status" value="2"/>
</dbReference>
<evidence type="ECO:0000256" key="8">
    <source>
        <dbReference type="ARBA" id="ARBA00030827"/>
    </source>
</evidence>
<evidence type="ECO:0000256" key="2">
    <source>
        <dbReference type="ARBA" id="ARBA00011174"/>
    </source>
</evidence>
<evidence type="ECO:0000256" key="1">
    <source>
        <dbReference type="ARBA" id="ARBA00005324"/>
    </source>
</evidence>
<dbReference type="GO" id="GO:0005770">
    <property type="term" value="C:late endosome"/>
    <property type="evidence" value="ECO:0007669"/>
    <property type="project" value="TreeGrafter"/>
</dbReference>
<comment type="similarity">
    <text evidence="1">Belongs to the adaptor complexes medium subunit family.</text>
</comment>
<comment type="subunit">
    <text evidence="2">Probably part of the adaptor protein complex 5 (AP-5) a tetramer composed of AP5B1, AP5M1, AP5S1 and AP5Z1.</text>
</comment>
<dbReference type="InterPro" id="IPR039591">
    <property type="entry name" value="AP5M1"/>
</dbReference>
<evidence type="ECO:0000313" key="10">
    <source>
        <dbReference type="EMBL" id="CAH0112574.1"/>
    </source>
</evidence>
<evidence type="ECO:0000256" key="5">
    <source>
        <dbReference type="ARBA" id="ARBA00022927"/>
    </source>
</evidence>
<keyword evidence="6" id="KW-0472">Membrane</keyword>
<dbReference type="GO" id="GO:0016197">
    <property type="term" value="P:endosomal transport"/>
    <property type="evidence" value="ECO:0007669"/>
    <property type="project" value="TreeGrafter"/>
</dbReference>
<dbReference type="Proteomes" id="UP000789390">
    <property type="component" value="Unassembled WGS sequence"/>
</dbReference>
<protein>
    <recommendedName>
        <fullName evidence="3">AP-5 complex subunit mu-1</fullName>
    </recommendedName>
    <alternativeName>
        <fullName evidence="8">Adaptor-related protein complex 5 subunit mu-1</fullName>
    </alternativeName>
</protein>
<evidence type="ECO:0000256" key="4">
    <source>
        <dbReference type="ARBA" id="ARBA00022448"/>
    </source>
</evidence>
<dbReference type="PROSITE" id="PS51072">
    <property type="entry name" value="MHD"/>
    <property type="match status" value="1"/>
</dbReference>
<keyword evidence="4" id="KW-0813">Transport</keyword>
<evidence type="ECO:0000259" key="9">
    <source>
        <dbReference type="PROSITE" id="PS51072"/>
    </source>
</evidence>
<dbReference type="EMBL" id="CAKKLH010000328">
    <property type="protein sequence ID" value="CAH0112574.1"/>
    <property type="molecule type" value="Genomic_DNA"/>
</dbReference>
<name>A0A8J2S434_9CRUS</name>
<organism evidence="10 11">
    <name type="scientific">Daphnia galeata</name>
    <dbReference type="NCBI Taxonomy" id="27404"/>
    <lineage>
        <taxon>Eukaryota</taxon>
        <taxon>Metazoa</taxon>
        <taxon>Ecdysozoa</taxon>
        <taxon>Arthropoda</taxon>
        <taxon>Crustacea</taxon>
        <taxon>Branchiopoda</taxon>
        <taxon>Diplostraca</taxon>
        <taxon>Cladocera</taxon>
        <taxon>Anomopoda</taxon>
        <taxon>Daphniidae</taxon>
        <taxon>Daphnia</taxon>
    </lineage>
</organism>
<evidence type="ECO:0000256" key="7">
    <source>
        <dbReference type="ARBA" id="ARBA00029433"/>
    </source>
</evidence>
<evidence type="ECO:0000256" key="3">
    <source>
        <dbReference type="ARBA" id="ARBA00021851"/>
    </source>
</evidence>
<keyword evidence="5" id="KW-0653">Protein transport</keyword>
<dbReference type="GO" id="GO:0015031">
    <property type="term" value="P:protein transport"/>
    <property type="evidence" value="ECO:0007669"/>
    <property type="project" value="UniProtKB-KW"/>
</dbReference>
<comment type="caution">
    <text evidence="10">The sequence shown here is derived from an EMBL/GenBank/DDBJ whole genome shotgun (WGS) entry which is preliminary data.</text>
</comment>
<dbReference type="GO" id="GO:0005764">
    <property type="term" value="C:lysosome"/>
    <property type="evidence" value="ECO:0007669"/>
    <property type="project" value="TreeGrafter"/>
</dbReference>
<dbReference type="OrthoDB" id="1877176at2759"/>
<dbReference type="AlphaFoldDB" id="A0A8J2S434"/>
<evidence type="ECO:0000256" key="6">
    <source>
        <dbReference type="ARBA" id="ARBA00023136"/>
    </source>
</evidence>
<gene>
    <name evidence="10" type="ORF">DGAL_LOCUS16309</name>
</gene>
<dbReference type="InterPro" id="IPR036168">
    <property type="entry name" value="AP2_Mu_C_sf"/>
</dbReference>
<dbReference type="SUPFAM" id="SSF49447">
    <property type="entry name" value="Second domain of Mu2 adaptin subunit (ap50) of ap2 adaptor"/>
    <property type="match status" value="1"/>
</dbReference>
<evidence type="ECO:0000313" key="11">
    <source>
        <dbReference type="Proteomes" id="UP000789390"/>
    </source>
</evidence>